<protein>
    <submittedName>
        <fullName evidence="1">Uncharacterized protein</fullName>
    </submittedName>
</protein>
<reference evidence="1 2" key="1">
    <citation type="submission" date="2018-01" db="EMBL/GenBank/DDBJ databases">
        <title>Genomic Sequence of Chromobacterium MWU13-2610 from wild cranberry bogs within the Cape Cod National Seashore.</title>
        <authorList>
            <person name="O'Hara-Hanley K."/>
            <person name="Soby S."/>
            <person name="Harrison A."/>
        </authorList>
    </citation>
    <scope>NUCLEOTIDE SEQUENCE [LARGE SCALE GENOMIC DNA]</scope>
    <source>
        <strain evidence="1 2">MWU13-2610</strain>
    </source>
</reference>
<dbReference type="AlphaFoldDB" id="A0A2K4MT67"/>
<evidence type="ECO:0000313" key="1">
    <source>
        <dbReference type="EMBL" id="POB00302.1"/>
    </source>
</evidence>
<evidence type="ECO:0000313" key="2">
    <source>
        <dbReference type="Proteomes" id="UP000236416"/>
    </source>
</evidence>
<dbReference type="EMBL" id="PPTF01000010">
    <property type="protein sequence ID" value="POB00302.1"/>
    <property type="molecule type" value="Genomic_DNA"/>
</dbReference>
<keyword evidence="2" id="KW-1185">Reference proteome</keyword>
<name>A0A2K4MT67_9NEIS</name>
<comment type="caution">
    <text evidence="1">The sequence shown here is derived from an EMBL/GenBank/DDBJ whole genome shotgun (WGS) entry which is preliminary data.</text>
</comment>
<sequence length="239" mass="27564">MIEDLYPIHAEIFDGVSKPDFANYVVKSSAPHTRILLHRDQQENIVGYCAIHFFEEQMEGQAVTIIRMEAGLKREYRRGNRNAPFVISQLLGYRLRQPLRKIYYLGALVHPPSFMLLSKYARQVWPSARYPDDSRYQRIAAHLTQAFRLQPVANSQPGVVHVGWRTRDDEADRKKWAEIPHQAAQFYLSRNPGYVAGHGLLTLVPVNTACVLHAIRSLLTDRWARLWQPRQSGRAARAH</sequence>
<accession>A0A2K4MT67</accession>
<organism evidence="1 2">
    <name type="scientific">Chromobacterium sinusclupearum</name>
    <dbReference type="NCBI Taxonomy" id="2077146"/>
    <lineage>
        <taxon>Bacteria</taxon>
        <taxon>Pseudomonadati</taxon>
        <taxon>Pseudomonadota</taxon>
        <taxon>Betaproteobacteria</taxon>
        <taxon>Neisseriales</taxon>
        <taxon>Chromobacteriaceae</taxon>
        <taxon>Chromobacterium</taxon>
    </lineage>
</organism>
<gene>
    <name evidence="1" type="ORF">C2134_02570</name>
</gene>
<proteinExistence type="predicted"/>
<dbReference type="Proteomes" id="UP000236416">
    <property type="component" value="Unassembled WGS sequence"/>
</dbReference>